<dbReference type="AlphaFoldDB" id="A0A0V1GUZ3"/>
<organism evidence="2 3">
    <name type="scientific">Trichinella zimbabwensis</name>
    <dbReference type="NCBI Taxonomy" id="268475"/>
    <lineage>
        <taxon>Eukaryota</taxon>
        <taxon>Metazoa</taxon>
        <taxon>Ecdysozoa</taxon>
        <taxon>Nematoda</taxon>
        <taxon>Enoplea</taxon>
        <taxon>Dorylaimia</taxon>
        <taxon>Trichinellida</taxon>
        <taxon>Trichinellidae</taxon>
        <taxon>Trichinella</taxon>
    </lineage>
</organism>
<dbReference type="PANTHER" id="PTHR34722">
    <property type="entry name" value="HOMOLOG OF ODR-2 (TWO)-RELATED"/>
    <property type="match status" value="1"/>
</dbReference>
<dbReference type="STRING" id="268475.A0A0V1GUZ3"/>
<dbReference type="InterPro" id="IPR010558">
    <property type="entry name" value="Ly-6-related"/>
</dbReference>
<dbReference type="EMBL" id="JYDP01000242">
    <property type="protein sequence ID" value="KRZ02134.1"/>
    <property type="molecule type" value="Genomic_DNA"/>
</dbReference>
<evidence type="ECO:0000313" key="3">
    <source>
        <dbReference type="Proteomes" id="UP000055024"/>
    </source>
</evidence>
<dbReference type="GO" id="GO:0030424">
    <property type="term" value="C:axon"/>
    <property type="evidence" value="ECO:0007669"/>
    <property type="project" value="TreeGrafter"/>
</dbReference>
<name>A0A0V1GUZ3_9BILA</name>
<evidence type="ECO:0000256" key="1">
    <source>
        <dbReference type="SAM" id="Phobius"/>
    </source>
</evidence>
<keyword evidence="1" id="KW-0472">Membrane</keyword>
<dbReference type="OrthoDB" id="5917524at2759"/>
<feature type="transmembrane region" description="Helical" evidence="1">
    <location>
        <begin position="219"/>
        <end position="240"/>
    </location>
</feature>
<dbReference type="Proteomes" id="UP000055024">
    <property type="component" value="Unassembled WGS sequence"/>
</dbReference>
<gene>
    <name evidence="2" type="ORF">T11_18361</name>
</gene>
<proteinExistence type="predicted"/>
<protein>
    <submittedName>
        <fullName evidence="2">Uncharacterized protein</fullName>
    </submittedName>
</protein>
<dbReference type="PANTHER" id="PTHR34722:SF4">
    <property type="entry name" value="HOMOLOG OF ODR-2 (TWO)-RELATED"/>
    <property type="match status" value="1"/>
</dbReference>
<reference evidence="2 3" key="1">
    <citation type="submission" date="2015-01" db="EMBL/GenBank/DDBJ databases">
        <title>Evolution of Trichinella species and genotypes.</title>
        <authorList>
            <person name="Korhonen P.K."/>
            <person name="Edoardo P."/>
            <person name="Giuseppe L.R."/>
            <person name="Gasser R.B."/>
        </authorList>
    </citation>
    <scope>NUCLEOTIDE SEQUENCE [LARGE SCALE GENOMIC DNA]</scope>
    <source>
        <strain evidence="2">ISS1029</strain>
    </source>
</reference>
<dbReference type="GO" id="GO:0043025">
    <property type="term" value="C:neuronal cell body"/>
    <property type="evidence" value="ECO:0007669"/>
    <property type="project" value="TreeGrafter"/>
</dbReference>
<feature type="transmembrane region" description="Helical" evidence="1">
    <location>
        <begin position="12"/>
        <end position="32"/>
    </location>
</feature>
<comment type="caution">
    <text evidence="2">The sequence shown here is derived from an EMBL/GenBank/DDBJ whole genome shotgun (WGS) entry which is preliminary data.</text>
</comment>
<evidence type="ECO:0000313" key="2">
    <source>
        <dbReference type="EMBL" id="KRZ02134.1"/>
    </source>
</evidence>
<accession>A0A0V1GUZ3</accession>
<keyword evidence="3" id="KW-1185">Reference proteome</keyword>
<dbReference type="GO" id="GO:0042048">
    <property type="term" value="P:olfactory behavior"/>
    <property type="evidence" value="ECO:0007669"/>
    <property type="project" value="TreeGrafter"/>
</dbReference>
<dbReference type="GO" id="GO:1990834">
    <property type="term" value="P:response to odorant"/>
    <property type="evidence" value="ECO:0007669"/>
    <property type="project" value="TreeGrafter"/>
</dbReference>
<sequence>LFNDGSFPQMLPLPMLILTILIQLSLVGKMHATKLFGDVKIRPISRDITSEAYVSNSNSRYGIRRGQGSEFRQTSRQTFAQCYSCASYELRAYWYHLQAWYNTPKNFTDRCVTMDRRDCQHIALESCPSQCITLRQQKTIAGHTVGYHVIRGCLTSLFRWNILDTSQISASLMKPRDFCYNLRLSQILPSYGSGVKGESDQLVRLCVCHGDRCNSTSKLINSHFIIFCLLTILAIVNHNIQHHYNIHLL</sequence>
<feature type="non-terminal residue" evidence="2">
    <location>
        <position position="1"/>
    </location>
</feature>
<keyword evidence="1" id="KW-0812">Transmembrane</keyword>
<keyword evidence="1" id="KW-1133">Transmembrane helix</keyword>
<dbReference type="Pfam" id="PF06579">
    <property type="entry name" value="Ly-6_related"/>
    <property type="match status" value="1"/>
</dbReference>